<dbReference type="Pfam" id="PF01380">
    <property type="entry name" value="SIS"/>
    <property type="match status" value="1"/>
</dbReference>
<evidence type="ECO:0000256" key="2">
    <source>
        <dbReference type="SAM" id="MobiDB-lite"/>
    </source>
</evidence>
<protein>
    <submittedName>
        <fullName evidence="4">SIS domain-containing protein</fullName>
    </submittedName>
</protein>
<feature type="domain" description="SIS" evidence="3">
    <location>
        <begin position="29"/>
        <end position="98"/>
    </location>
</feature>
<dbReference type="Proteomes" id="UP000428325">
    <property type="component" value="Chromosome"/>
</dbReference>
<dbReference type="InterPro" id="IPR046348">
    <property type="entry name" value="SIS_dom_sf"/>
</dbReference>
<evidence type="ECO:0000259" key="3">
    <source>
        <dbReference type="PROSITE" id="PS51464"/>
    </source>
</evidence>
<dbReference type="AlphaFoldDB" id="A0A6B9F885"/>
<dbReference type="GO" id="GO:1901135">
    <property type="term" value="P:carbohydrate derivative metabolic process"/>
    <property type="evidence" value="ECO:0007669"/>
    <property type="project" value="InterPro"/>
</dbReference>
<dbReference type="RefSeq" id="WP_157688864.1">
    <property type="nucleotide sequence ID" value="NZ_CP034345.1"/>
</dbReference>
<gene>
    <name evidence="4" type="ORF">EI982_07180</name>
</gene>
<evidence type="ECO:0000313" key="5">
    <source>
        <dbReference type="Proteomes" id="UP000428325"/>
    </source>
</evidence>
<dbReference type="GeneID" id="43369304"/>
<keyword evidence="1" id="KW-0677">Repeat</keyword>
<dbReference type="SUPFAM" id="SSF53697">
    <property type="entry name" value="SIS domain"/>
    <property type="match status" value="1"/>
</dbReference>
<dbReference type="Gene3D" id="3.40.50.10490">
    <property type="entry name" value="Glucose-6-phosphate isomerase like protein, domain 1"/>
    <property type="match status" value="1"/>
</dbReference>
<dbReference type="EMBL" id="CP034345">
    <property type="protein sequence ID" value="QGX94587.1"/>
    <property type="molecule type" value="Genomic_DNA"/>
</dbReference>
<sequence>MALGPGSDGVPVVSEVRRDRSGAEVRLRPEGAFADVSNVHFVACGASYHAAVYGEHLLSKWGIPASAFLASEYAVYPRPVDDGTPVICVTQNGETADTKRTTPIIPQWKTTPATDTATPLVPDSHVTATRTRDTRSPPLTENRAVSRVRPPPPRELGVRRRRDHREFVPLRKAWYARLDDDHPVEREPIEQGFGTHPRFRLPITV</sequence>
<evidence type="ECO:0000256" key="1">
    <source>
        <dbReference type="ARBA" id="ARBA00022737"/>
    </source>
</evidence>
<accession>A0A6B9F885</accession>
<reference evidence="4 5" key="1">
    <citation type="submission" date="2018-12" db="EMBL/GenBank/DDBJ databases">
        <title>Complete genome sequence of Haloplanus rallus MBLA0036.</title>
        <authorList>
            <person name="Nam Y.-d."/>
            <person name="Kang J."/>
            <person name="Chung W.-H."/>
            <person name="Park Y.S."/>
        </authorList>
    </citation>
    <scope>NUCLEOTIDE SEQUENCE [LARGE SCALE GENOMIC DNA]</scope>
    <source>
        <strain evidence="4 5">MBLA0036</strain>
    </source>
</reference>
<dbReference type="PROSITE" id="PS51464">
    <property type="entry name" value="SIS"/>
    <property type="match status" value="1"/>
</dbReference>
<name>A0A6B9F885_9EURY</name>
<dbReference type="OrthoDB" id="110773at2157"/>
<organism evidence="4 5">
    <name type="scientific">Haloplanus rallus</name>
    <dbReference type="NCBI Taxonomy" id="1816183"/>
    <lineage>
        <taxon>Archaea</taxon>
        <taxon>Methanobacteriati</taxon>
        <taxon>Methanobacteriota</taxon>
        <taxon>Stenosarchaea group</taxon>
        <taxon>Halobacteria</taxon>
        <taxon>Halobacteriales</taxon>
        <taxon>Haloferacaceae</taxon>
        <taxon>Haloplanus</taxon>
    </lineage>
</organism>
<feature type="region of interest" description="Disordered" evidence="2">
    <location>
        <begin position="1"/>
        <end position="21"/>
    </location>
</feature>
<proteinExistence type="predicted"/>
<dbReference type="KEGG" id="hra:EI982_07180"/>
<keyword evidence="5" id="KW-1185">Reference proteome</keyword>
<dbReference type="InterPro" id="IPR001347">
    <property type="entry name" value="SIS_dom"/>
</dbReference>
<dbReference type="GO" id="GO:0097367">
    <property type="term" value="F:carbohydrate derivative binding"/>
    <property type="evidence" value="ECO:0007669"/>
    <property type="project" value="InterPro"/>
</dbReference>
<evidence type="ECO:0000313" key="4">
    <source>
        <dbReference type="EMBL" id="QGX94587.1"/>
    </source>
</evidence>
<dbReference type="CDD" id="cd05008">
    <property type="entry name" value="SIS_GlmS_GlmD_1"/>
    <property type="match status" value="1"/>
</dbReference>
<dbReference type="InterPro" id="IPR035466">
    <property type="entry name" value="GlmS/AgaS_SIS"/>
</dbReference>
<feature type="region of interest" description="Disordered" evidence="2">
    <location>
        <begin position="129"/>
        <end position="160"/>
    </location>
</feature>